<comment type="subcellular location">
    <subcellularLocation>
        <location evidence="1">Golgi apparatus membrane</location>
        <topology evidence="1">Single-pass type II membrane protein</topology>
    </subcellularLocation>
</comment>
<dbReference type="GO" id="GO:0009247">
    <property type="term" value="P:glycolipid biosynthetic process"/>
    <property type="evidence" value="ECO:0007669"/>
    <property type="project" value="InterPro"/>
</dbReference>
<keyword evidence="4 10" id="KW-0812">Transmembrane</keyword>
<dbReference type="GO" id="GO:0001733">
    <property type="term" value="F:galactosylceramide sulfotransferase activity"/>
    <property type="evidence" value="ECO:0007669"/>
    <property type="project" value="InterPro"/>
</dbReference>
<keyword evidence="7" id="KW-0333">Golgi apparatus</keyword>
<evidence type="ECO:0000256" key="2">
    <source>
        <dbReference type="ARBA" id="ARBA00008124"/>
    </source>
</evidence>
<keyword evidence="5" id="KW-0735">Signal-anchor</keyword>
<dbReference type="InterPro" id="IPR027417">
    <property type="entry name" value="P-loop_NTPase"/>
</dbReference>
<comment type="similarity">
    <text evidence="2">Belongs to the galactose-3-O-sulfotransferase family.</text>
</comment>
<keyword evidence="6 10" id="KW-1133">Transmembrane helix</keyword>
<sequence>MRNLKLHCCELHGLWKAVVLLVCIGLAIQIFGINGGKRLRLKSSTLDADGERGRACSPQTHIVFLKTHKTASSTILNLLYRFGEARNLSFALPRGYQLGYPKPFRAVDINHYSRGRNVDYHIICNHMRFHHGEVEKVMPRGTFYFSILRNPVTLAESAFTYYKGSSSAFSKVQRLEQFYRDPWRYYSVSETGSHYARNLMWFDFGHDHNANVTEHYVAAVLKEIEETFHLILLAEYFDQSMVLLRQALCWDLDDLVTFKLNLRSNKTVSRLSAETVGQIRAWNALDWSLYLHFNRTFWQRVDRYGQERMRRDVQILREKRQEMMELCLQGGQPVEAAQIQDKNIKPFQYGRAKIMGYNLKPSLNNHTRERCVRMVMPELQYKDLLATRPSYSHVQRLVVNLGARSNQTESSRNGVTQGSH</sequence>
<keyword evidence="8 10" id="KW-0472">Membrane</keyword>
<evidence type="ECO:0000256" key="3">
    <source>
        <dbReference type="ARBA" id="ARBA00022679"/>
    </source>
</evidence>
<dbReference type="SUPFAM" id="SSF52540">
    <property type="entry name" value="P-loop containing nucleoside triphosphate hydrolases"/>
    <property type="match status" value="1"/>
</dbReference>
<name>V9KSK2_CALMI</name>
<dbReference type="Pfam" id="PF06990">
    <property type="entry name" value="Gal-3-0_sulfotr"/>
    <property type="match status" value="1"/>
</dbReference>
<dbReference type="AlphaFoldDB" id="V9KSK2"/>
<evidence type="ECO:0000256" key="1">
    <source>
        <dbReference type="ARBA" id="ARBA00004323"/>
    </source>
</evidence>
<evidence type="ECO:0000256" key="6">
    <source>
        <dbReference type="ARBA" id="ARBA00022989"/>
    </source>
</evidence>
<dbReference type="PANTHER" id="PTHR14647:SF57">
    <property type="entry name" value="GALACTOSE-3-O-SULFOTRANSFERASE 4"/>
    <property type="match status" value="1"/>
</dbReference>
<dbReference type="EMBL" id="JW868851">
    <property type="protein sequence ID" value="AFP01369.1"/>
    <property type="molecule type" value="mRNA"/>
</dbReference>
<evidence type="ECO:0000256" key="7">
    <source>
        <dbReference type="ARBA" id="ARBA00023034"/>
    </source>
</evidence>
<keyword evidence="9" id="KW-0325">Glycoprotein</keyword>
<evidence type="ECO:0000256" key="4">
    <source>
        <dbReference type="ARBA" id="ARBA00022692"/>
    </source>
</evidence>
<evidence type="ECO:0000313" key="11">
    <source>
        <dbReference type="EMBL" id="AFP01369.1"/>
    </source>
</evidence>
<dbReference type="PANTHER" id="PTHR14647">
    <property type="entry name" value="GALACTOSE-3-O-SULFOTRANSFERASE"/>
    <property type="match status" value="1"/>
</dbReference>
<evidence type="ECO:0000256" key="10">
    <source>
        <dbReference type="SAM" id="Phobius"/>
    </source>
</evidence>
<evidence type="ECO:0000256" key="5">
    <source>
        <dbReference type="ARBA" id="ARBA00022968"/>
    </source>
</evidence>
<dbReference type="InterPro" id="IPR009729">
    <property type="entry name" value="Gal-3-0_sulfotransfrase"/>
</dbReference>
<evidence type="ECO:0000256" key="8">
    <source>
        <dbReference type="ARBA" id="ARBA00023136"/>
    </source>
</evidence>
<dbReference type="Gene3D" id="3.40.50.300">
    <property type="entry name" value="P-loop containing nucleotide triphosphate hydrolases"/>
    <property type="match status" value="1"/>
</dbReference>
<dbReference type="GO" id="GO:0000139">
    <property type="term" value="C:Golgi membrane"/>
    <property type="evidence" value="ECO:0007669"/>
    <property type="project" value="UniProtKB-SubCell"/>
</dbReference>
<protein>
    <submittedName>
        <fullName evidence="11">Galactose-3-O-sulfotransferase 4-like protein</fullName>
    </submittedName>
</protein>
<reference evidence="11" key="1">
    <citation type="journal article" date="2014" name="Nature">
        <title>Elephant shark genome provides unique insights into gnathostome evolution.</title>
        <authorList>
            <consortium name="International Elephant Shark Genome Sequencing Consortium"/>
            <person name="Venkatesh B."/>
            <person name="Lee A.P."/>
            <person name="Ravi V."/>
            <person name="Maurya A.K."/>
            <person name="Lian M.M."/>
            <person name="Swann J.B."/>
            <person name="Ohta Y."/>
            <person name="Flajnik M.F."/>
            <person name="Sutoh Y."/>
            <person name="Kasahara M."/>
            <person name="Hoon S."/>
            <person name="Gangu V."/>
            <person name="Roy S.W."/>
            <person name="Irimia M."/>
            <person name="Korzh V."/>
            <person name="Kondrychyn I."/>
            <person name="Lim Z.W."/>
            <person name="Tay B.H."/>
            <person name="Tohari S."/>
            <person name="Kong K.W."/>
            <person name="Ho S."/>
            <person name="Lorente-Galdos B."/>
            <person name="Quilez J."/>
            <person name="Marques-Bonet T."/>
            <person name="Raney B.J."/>
            <person name="Ingham P.W."/>
            <person name="Tay A."/>
            <person name="Hillier L.W."/>
            <person name="Minx P."/>
            <person name="Boehm T."/>
            <person name="Wilson R.K."/>
            <person name="Brenner S."/>
            <person name="Warren W.C."/>
        </authorList>
    </citation>
    <scope>NUCLEOTIDE SEQUENCE</scope>
    <source>
        <tissue evidence="11">Brain</tissue>
    </source>
</reference>
<organism evidence="11">
    <name type="scientific">Callorhinchus milii</name>
    <name type="common">Ghost shark</name>
    <dbReference type="NCBI Taxonomy" id="7868"/>
    <lineage>
        <taxon>Eukaryota</taxon>
        <taxon>Metazoa</taxon>
        <taxon>Chordata</taxon>
        <taxon>Craniata</taxon>
        <taxon>Vertebrata</taxon>
        <taxon>Chondrichthyes</taxon>
        <taxon>Holocephali</taxon>
        <taxon>Chimaeriformes</taxon>
        <taxon>Callorhinchidae</taxon>
        <taxon>Callorhinchus</taxon>
    </lineage>
</organism>
<keyword evidence="3 11" id="KW-0808">Transferase</keyword>
<proteinExistence type="evidence at transcript level"/>
<evidence type="ECO:0000256" key="9">
    <source>
        <dbReference type="ARBA" id="ARBA00023180"/>
    </source>
</evidence>
<accession>V9KSK2</accession>
<feature type="transmembrane region" description="Helical" evidence="10">
    <location>
        <begin position="12"/>
        <end position="33"/>
    </location>
</feature>